<dbReference type="Proteomes" id="UP001626550">
    <property type="component" value="Unassembled WGS sequence"/>
</dbReference>
<evidence type="ECO:0000313" key="1">
    <source>
        <dbReference type="EMBL" id="KAL3314191.1"/>
    </source>
</evidence>
<protein>
    <submittedName>
        <fullName evidence="1">Uncharacterized protein</fullName>
    </submittedName>
</protein>
<dbReference type="EMBL" id="JBJKFK010001071">
    <property type="protein sequence ID" value="KAL3314191.1"/>
    <property type="molecule type" value="Genomic_DNA"/>
</dbReference>
<comment type="caution">
    <text evidence="1">The sequence shown here is derived from an EMBL/GenBank/DDBJ whole genome shotgun (WGS) entry which is preliminary data.</text>
</comment>
<proteinExistence type="predicted"/>
<accession>A0ABD2Q3K2</accession>
<name>A0ABD2Q3K2_9PLAT</name>
<keyword evidence="2" id="KW-1185">Reference proteome</keyword>
<dbReference type="AlphaFoldDB" id="A0ABD2Q3K2"/>
<sequence>MFELRTPCIWIGTKPVLLQDVNHYMPGTKCRNWHSTEPYDTGMAINFPPINDTVGLFSTDNSFKRPCSKKCRMLCIQISPKDP</sequence>
<dbReference type="InterPro" id="IPR016187">
    <property type="entry name" value="CTDL_fold"/>
</dbReference>
<organism evidence="1 2">
    <name type="scientific">Cichlidogyrus casuarinus</name>
    <dbReference type="NCBI Taxonomy" id="1844966"/>
    <lineage>
        <taxon>Eukaryota</taxon>
        <taxon>Metazoa</taxon>
        <taxon>Spiralia</taxon>
        <taxon>Lophotrochozoa</taxon>
        <taxon>Platyhelminthes</taxon>
        <taxon>Monogenea</taxon>
        <taxon>Monopisthocotylea</taxon>
        <taxon>Dactylogyridea</taxon>
        <taxon>Ancyrocephalidae</taxon>
        <taxon>Cichlidogyrus</taxon>
    </lineage>
</organism>
<dbReference type="Gene3D" id="3.10.100.10">
    <property type="entry name" value="Mannose-Binding Protein A, subunit A"/>
    <property type="match status" value="1"/>
</dbReference>
<dbReference type="SUPFAM" id="SSF56436">
    <property type="entry name" value="C-type lectin-like"/>
    <property type="match status" value="1"/>
</dbReference>
<dbReference type="InterPro" id="IPR016186">
    <property type="entry name" value="C-type_lectin-like/link_sf"/>
</dbReference>
<gene>
    <name evidence="1" type="ORF">Ciccas_007193</name>
</gene>
<evidence type="ECO:0000313" key="2">
    <source>
        <dbReference type="Proteomes" id="UP001626550"/>
    </source>
</evidence>
<reference evidence="1 2" key="1">
    <citation type="submission" date="2024-11" db="EMBL/GenBank/DDBJ databases">
        <title>Adaptive evolution of stress response genes in parasites aligns with host niche diversity.</title>
        <authorList>
            <person name="Hahn C."/>
            <person name="Resl P."/>
        </authorList>
    </citation>
    <scope>NUCLEOTIDE SEQUENCE [LARGE SCALE GENOMIC DNA]</scope>
    <source>
        <strain evidence="1">EGGRZ-B1_66</strain>
        <tissue evidence="1">Body</tissue>
    </source>
</reference>